<dbReference type="eggNOG" id="COG0714">
    <property type="taxonomic scope" value="Bacteria"/>
</dbReference>
<dbReference type="KEGG" id="hoh:Hoch_4815"/>
<dbReference type="HOGENOM" id="CLU_018678_0_0_7"/>
<evidence type="ECO:0000313" key="2">
    <source>
        <dbReference type="EMBL" id="ACY17305.1"/>
    </source>
</evidence>
<dbReference type="Gene3D" id="3.40.50.300">
    <property type="entry name" value="P-loop containing nucleotide triphosphate hydrolases"/>
    <property type="match status" value="1"/>
</dbReference>
<evidence type="ECO:0000259" key="1">
    <source>
        <dbReference type="SMART" id="SM00382"/>
    </source>
</evidence>
<dbReference type="OrthoDB" id="1814213at2"/>
<dbReference type="InterPro" id="IPR045427">
    <property type="entry name" value="MoxR"/>
</dbReference>
<organism evidence="2 3">
    <name type="scientific">Haliangium ochraceum (strain DSM 14365 / JCM 11303 / SMP-2)</name>
    <dbReference type="NCBI Taxonomy" id="502025"/>
    <lineage>
        <taxon>Bacteria</taxon>
        <taxon>Pseudomonadati</taxon>
        <taxon>Myxococcota</taxon>
        <taxon>Polyangia</taxon>
        <taxon>Haliangiales</taxon>
        <taxon>Kofleriaceae</taxon>
        <taxon>Haliangium</taxon>
    </lineage>
</organism>
<dbReference type="InterPro" id="IPR050513">
    <property type="entry name" value="RavA_ATPases"/>
</dbReference>
<dbReference type="Pfam" id="PF17868">
    <property type="entry name" value="AAA_lid_8"/>
    <property type="match status" value="1"/>
</dbReference>
<dbReference type="InterPro" id="IPR003593">
    <property type="entry name" value="AAA+_ATPase"/>
</dbReference>
<gene>
    <name evidence="2" type="ordered locus">Hoch_4815</name>
</gene>
<dbReference type="Pfam" id="PF20030">
    <property type="entry name" value="bpMoxR"/>
    <property type="match status" value="1"/>
</dbReference>
<feature type="domain" description="AAA+ ATPase" evidence="1">
    <location>
        <begin position="55"/>
        <end position="192"/>
    </location>
</feature>
<dbReference type="SMART" id="SM00382">
    <property type="entry name" value="AAA"/>
    <property type="match status" value="1"/>
</dbReference>
<dbReference type="InterPro" id="IPR027417">
    <property type="entry name" value="P-loop_NTPase"/>
</dbReference>
<keyword evidence="3" id="KW-1185">Reference proteome</keyword>
<dbReference type="AlphaFoldDB" id="D0LST3"/>
<dbReference type="CDD" id="cd00009">
    <property type="entry name" value="AAA"/>
    <property type="match status" value="1"/>
</dbReference>
<dbReference type="PANTHER" id="PTHR32204:SF0">
    <property type="entry name" value="ATPASE RAVA"/>
    <property type="match status" value="1"/>
</dbReference>
<dbReference type="Proteomes" id="UP000001880">
    <property type="component" value="Chromosome"/>
</dbReference>
<dbReference type="STRING" id="502025.Hoch_4815"/>
<dbReference type="EMBL" id="CP001804">
    <property type="protein sequence ID" value="ACY17305.1"/>
    <property type="molecule type" value="Genomic_DNA"/>
</dbReference>
<name>D0LST3_HALO1</name>
<protein>
    <submittedName>
        <fullName evidence="2">ATPase associated with various cellular activities AAA_5</fullName>
    </submittedName>
</protein>
<sequence>MSENASPPPRPPGSASAPADLSRLSLRFQSVARTLGQTFLDKQEIIRLLNVCAIAGEHMILVGPPGTAKSAIISMFAKLVDARYFEYLLTRFTEPNELFGPVDIAAFREGRYTRRTQNMLPQAEIVFLDEIFKSNSAILNSLLQLVNERRFTNGPEVLDVPLISLFGASNEVPNDDNLAAMFDRFSLRVRSDYLDSYHFHELMTRGVEQEIQRLRGYHDAVTPQISADDLRRLQRNFDQFMNFPEEFLAKYKGLIFQIRSEGISVSDRRAVKLLKLFAASAVFDGRRQVCDGDFFILRHIWNNLDQAELLEEIVNPIVDSYYREHPSERRFLGPQANLEDLLSELEMIRELLTGSAELSDIQLFSQLKNLNEIKAALAAIDNATAQRMLREVDQLLENVFASSKFGA</sequence>
<reference evidence="2 3" key="1">
    <citation type="journal article" date="2010" name="Stand. Genomic Sci.">
        <title>Complete genome sequence of Haliangium ochraceum type strain (SMP-2).</title>
        <authorList>
            <consortium name="US DOE Joint Genome Institute (JGI-PGF)"/>
            <person name="Ivanova N."/>
            <person name="Daum C."/>
            <person name="Lang E."/>
            <person name="Abt B."/>
            <person name="Kopitz M."/>
            <person name="Saunders E."/>
            <person name="Lapidus A."/>
            <person name="Lucas S."/>
            <person name="Glavina Del Rio T."/>
            <person name="Nolan M."/>
            <person name="Tice H."/>
            <person name="Copeland A."/>
            <person name="Cheng J.F."/>
            <person name="Chen F."/>
            <person name="Bruce D."/>
            <person name="Goodwin L."/>
            <person name="Pitluck S."/>
            <person name="Mavromatis K."/>
            <person name="Pati A."/>
            <person name="Mikhailova N."/>
            <person name="Chen A."/>
            <person name="Palaniappan K."/>
            <person name="Land M."/>
            <person name="Hauser L."/>
            <person name="Chang Y.J."/>
            <person name="Jeffries C.D."/>
            <person name="Detter J.C."/>
            <person name="Brettin T."/>
            <person name="Rohde M."/>
            <person name="Goker M."/>
            <person name="Bristow J."/>
            <person name="Markowitz V."/>
            <person name="Eisen J.A."/>
            <person name="Hugenholtz P."/>
            <person name="Kyrpides N.C."/>
            <person name="Klenk H.P."/>
        </authorList>
    </citation>
    <scope>NUCLEOTIDE SEQUENCE [LARGE SCALE GENOMIC DNA]</scope>
    <source>
        <strain evidence="3">DSM 14365 / CIP 107738 / JCM 11303 / AJ 13395 / SMP-2</strain>
    </source>
</reference>
<dbReference type="InterPro" id="IPR041538">
    <property type="entry name" value="RavA-like_AAA_lid"/>
</dbReference>
<dbReference type="PANTHER" id="PTHR32204">
    <property type="entry name" value="ATPASE RAVA"/>
    <property type="match status" value="1"/>
</dbReference>
<accession>D0LST3</accession>
<evidence type="ECO:0000313" key="3">
    <source>
        <dbReference type="Proteomes" id="UP000001880"/>
    </source>
</evidence>
<dbReference type="RefSeq" id="WP_012829903.1">
    <property type="nucleotide sequence ID" value="NC_013440.1"/>
</dbReference>
<dbReference type="SUPFAM" id="SSF52540">
    <property type="entry name" value="P-loop containing nucleoside triphosphate hydrolases"/>
    <property type="match status" value="1"/>
</dbReference>
<proteinExistence type="predicted"/>